<dbReference type="PANTHER" id="PTHR43392">
    <property type="entry name" value="AAA-TYPE ATPASE FAMILY PROTEIN / ANKYRIN REPEAT FAMILY PROTEIN"/>
    <property type="match status" value="1"/>
</dbReference>
<dbReference type="GO" id="GO:0016887">
    <property type="term" value="F:ATP hydrolysis activity"/>
    <property type="evidence" value="ECO:0007669"/>
    <property type="project" value="InterPro"/>
</dbReference>
<feature type="region of interest" description="Disordered" evidence="5">
    <location>
        <begin position="2126"/>
        <end position="2160"/>
    </location>
</feature>
<dbReference type="GO" id="GO:0005524">
    <property type="term" value="F:ATP binding"/>
    <property type="evidence" value="ECO:0007669"/>
    <property type="project" value="UniProtKB-KW"/>
</dbReference>
<gene>
    <name evidence="7" type="ORF">FE257_003197</name>
</gene>
<protein>
    <recommendedName>
        <fullName evidence="6">AAA+ ATPase domain-containing protein</fullName>
    </recommendedName>
</protein>
<feature type="compositionally biased region" description="Polar residues" evidence="5">
    <location>
        <begin position="1234"/>
        <end position="1249"/>
    </location>
</feature>
<dbReference type="InterPro" id="IPR041677">
    <property type="entry name" value="DNA2/NAM7_AAA_11"/>
</dbReference>
<dbReference type="CDD" id="cd17936">
    <property type="entry name" value="EEXXEc_NFX1"/>
    <property type="match status" value="1"/>
</dbReference>
<dbReference type="GO" id="GO:0004386">
    <property type="term" value="F:helicase activity"/>
    <property type="evidence" value="ECO:0007669"/>
    <property type="project" value="InterPro"/>
</dbReference>
<evidence type="ECO:0000256" key="1">
    <source>
        <dbReference type="ARBA" id="ARBA00010378"/>
    </source>
</evidence>
<dbReference type="EMBL" id="VCAU01000159">
    <property type="protein sequence ID" value="KAF9883558.1"/>
    <property type="molecule type" value="Genomic_DNA"/>
</dbReference>
<keyword evidence="8" id="KW-1185">Reference proteome</keyword>
<evidence type="ECO:0000313" key="8">
    <source>
        <dbReference type="Proteomes" id="UP001194746"/>
    </source>
</evidence>
<feature type="region of interest" description="Disordered" evidence="5">
    <location>
        <begin position="1199"/>
        <end position="1257"/>
    </location>
</feature>
<evidence type="ECO:0000256" key="4">
    <source>
        <dbReference type="ARBA" id="ARBA00022840"/>
    </source>
</evidence>
<dbReference type="Pfam" id="PF00004">
    <property type="entry name" value="AAA"/>
    <property type="match status" value="3"/>
</dbReference>
<keyword evidence="3" id="KW-0347">Helicase</keyword>
<reference evidence="7" key="2">
    <citation type="submission" date="2020-02" db="EMBL/GenBank/DDBJ databases">
        <authorList>
            <person name="Gilchrist C.L.M."/>
            <person name="Chooi Y.-H."/>
        </authorList>
    </citation>
    <scope>NUCLEOTIDE SEQUENCE</scope>
    <source>
        <strain evidence="7">MST-FP2251</strain>
    </source>
</reference>
<dbReference type="SUPFAM" id="SSF52540">
    <property type="entry name" value="P-loop containing nucleoside triphosphate hydrolases"/>
    <property type="match status" value="4"/>
</dbReference>
<dbReference type="InterPro" id="IPR047187">
    <property type="entry name" value="SF1_C_Upf1"/>
</dbReference>
<feature type="domain" description="AAA+ ATPase" evidence="6">
    <location>
        <begin position="1606"/>
        <end position="1756"/>
    </location>
</feature>
<dbReference type="Pfam" id="PF17866">
    <property type="entry name" value="AAA_lid_6"/>
    <property type="match status" value="1"/>
</dbReference>
<dbReference type="FunFam" id="1.10.8.60:FF:000160">
    <property type="entry name" value="WGS project CABT00000000 data, contig 2.55"/>
    <property type="match status" value="1"/>
</dbReference>
<dbReference type="InterPro" id="IPR000641">
    <property type="entry name" value="CbxX/CfxQ"/>
</dbReference>
<dbReference type="Gene3D" id="1.10.8.60">
    <property type="match status" value="2"/>
</dbReference>
<feature type="compositionally biased region" description="Polar residues" evidence="5">
    <location>
        <begin position="1205"/>
        <end position="1219"/>
    </location>
</feature>
<dbReference type="InterPro" id="IPR003593">
    <property type="entry name" value="AAA+_ATPase"/>
</dbReference>
<comment type="similarity">
    <text evidence="1">Belongs to the CbxX/CfxQ family.</text>
</comment>
<keyword evidence="4" id="KW-0067">ATP-binding</keyword>
<dbReference type="Gene3D" id="3.40.50.300">
    <property type="entry name" value="P-loop containing nucleotide triphosphate hydrolases"/>
    <property type="match status" value="5"/>
</dbReference>
<feature type="domain" description="AAA+ ATPase" evidence="6">
    <location>
        <begin position="1888"/>
        <end position="2025"/>
    </location>
</feature>
<sequence length="2341" mass="262448">MSTNDRSNRLARYFSGVIHGKQEVGDLNSFKKLIEAIVDTKDACVTVERLITSQNALSALRSGLRLNLTPAFINSYTSKFISVLSSPKIKLLGNGLFLEQLLLIILEPRTLWNSLLYAFCTRKLDEDATHAFGWLTSELLSLPASSAVDIMTDAQAIVDDGYLLSSSSVSLRNLGHKIKYLLDMKSSASTLLASEDTAGGRHDNDFADFRLTAILPTTDEMGCTERPFYRRVDEITQLSGSKRIAAHVDNQFRLLREDMLSALRDDIQVATGAKKGRRSALRLRGLSLACISCVSRDLKYLRPCTVGVTAKSGLELLKDLSREKAKEYLKSTPQFVKHRAFGCLLRNKEIVAFATIERNIDDLISTPPVVMLRVAGGEAMKKSILFLKLYNDVEFVVVDTATFAYEPILRCLQERVEFPLTEELFLYDREEPVRSSALAPLDVVNELRESYRLNIQTILKTTKPVTLDTSQRESLLAGLTQRVSLIQGPPGTGKSFIGALLAKILHDHSDDKILVMCYTNHALDQFLEDLLDIGIDPSGIVRLGSKSTPRTQPLSLKEQNANISRPQSTWNTINALESQGEEQRLTLESSFVAYQRLSADPSAILDYLEFEEPEYFEGLTLPEDEDGMSVVDKDGKAIKKEYLYNRWSRGESPGTLAELLPAQNRRIWALEQKFRDDKIQSWKRALLNEQAASLAVQMELHDKCHEKLSATLREKTRQILKGKKIIGCTTTAAAMHAEDLKHASPGIVILEEAGEILESHVLTAISPDTKHLILIGDHLQLRPKINSYALSTEKGDGYDLNVSLFERMIRAGYPHTTLQKQHRMCPEISSLVRALTYPLLEDEDKTKTRPEPRGLCDRVIFFNHQNLETSFADISDRRDEGAKQSKQNAFEAEIVLKIVKYLGQQGYGTNKLVVLTPYLGQLSLLRQTLSKQNDPVLNDLDSHDLVQAGLLSHASANHSKRHIKLSTIDNYQGEESEIVIASLTRSNKGGDIGFMAAPERLNVLLSRARNILIMVGNSETFVSSRKGQMCWKPLIGQLKANGHLYDGLPVQCEQHPDKTAVLRTKEDFEREAPDGGCSAPCGVKLSCGTHECRSKCHKLRDHSKMRCTKMVKWKCPRGHTLTLACSTIKGSCGSCNHEDNIKKQKHERDVKLEAERQRKQSLYAQEIAELQSEASHLRRLKDDAMIDAERVRVLKQHREEIKELQSPQTPTEITASTQSARERTPSLVDPQPKSPTFQGVGNRRSQPVPSKNEPRVKPETQEVMLKKGSSKAKADWDYQKLYYNSRSPEIDALMDMVGLESVKSKFLTIKAKVDTAVRQNVDLSRERFGTVLRGNPGTGKTTVARLYAKFLAAVGIIPGHKFIETTGSRLSNEGVSQCQKMIEQLLKDGGGVVFIDEAYQLVQGSNFCGGQVLDFLLAEVENLTGKIVFVLAGYQRPMEKFFAHNPGLPSRFPHELRFEDFDDTELLMIVEAWIEKTWKKQMKVDDGLGGLYCRIVARRIGRGRGREGFANARAVENAMAKVTERQTKRLMQQRRHGGSLVVDDFFLDGEDMIGPDPSQGLKSSKAWQKLQGMIGLAEVKKTVESLINTIQYNYRREIDEQPVVGYSLNKVFLGNPGTGKTSVAKIYGQILVDIGLLSNGEVVVKNPSDFVGSVIGESEKNTKGILAAALGKVLVIDEAYGLFAGGTTDGTGAKSDPYRSAIVDTIVADVQSTPGGDQCVLLLGYKDQMEQMFQNVNPGLSRRFPIDQAFLFEDFTEHELGLILDLKLTEQGYGVTDRARRVVLEMLERARNRPHFGNAGEIDILLNAANMHHQRRMSSNMPKSRAPDTVLDAVDFDEKFDRVEKSESNVSEIFEGLVACENIISTFERYQQLVKNLKKLNMDPREQVPFNFVFRGPPGTGKTSTARKMGQIYYNMGLLSSNEVIEASATDLVGEYVGQTGPKTQKILERSLGKVLFIDEAYRLAEGHFAKEAMDELVDCITKPRFTRKLIIILAGYDVDINRLMSINPGLTSRFPESLQFKSLSPRDCIQLLNELLERNKEDILSKSRVNFDITCLYHSDSDLDQKLSDGFDILSKTTSWANARDVETLVKTIFGKTITSPGSFDGSKLVLSRETVIKELQGMINERHSRENFQATRSPKGLNPKENPPLSTQPSDLPVRIMKNQNLKLNMKSSDDKADAPGQDRSNQQSPVPGRDTGVTDEDWNQLQKAKGAAEQEESHYLRMILEEEGQQKELLRLKEEEDETARTAEEARRQQDEELRKRLKQKQLHLEMERRRQEVVARELEIKRQAVAEARRKEQAIQVKLRSMGVCVQGFQWIKHPGGYRCAGGSHYVSDAQLQ</sequence>
<evidence type="ECO:0000256" key="3">
    <source>
        <dbReference type="ARBA" id="ARBA00022806"/>
    </source>
</evidence>
<dbReference type="CDD" id="cd18808">
    <property type="entry name" value="SF1_C_Upf1"/>
    <property type="match status" value="1"/>
</dbReference>
<evidence type="ECO:0000313" key="7">
    <source>
        <dbReference type="EMBL" id="KAF9883558.1"/>
    </source>
</evidence>
<dbReference type="CDD" id="cd00009">
    <property type="entry name" value="AAA"/>
    <property type="match status" value="3"/>
</dbReference>
<dbReference type="Proteomes" id="UP001194746">
    <property type="component" value="Unassembled WGS sequence"/>
</dbReference>
<proteinExistence type="inferred from homology"/>
<comment type="caution">
    <text evidence="7">The sequence shown here is derived from an EMBL/GenBank/DDBJ whole genome shotgun (WGS) entry which is preliminary data.</text>
</comment>
<feature type="region of interest" description="Disordered" evidence="5">
    <location>
        <begin position="2240"/>
        <end position="2260"/>
    </location>
</feature>
<feature type="region of interest" description="Disordered" evidence="5">
    <location>
        <begin position="2173"/>
        <end position="2216"/>
    </location>
</feature>
<evidence type="ECO:0000259" key="6">
    <source>
        <dbReference type="SMART" id="SM00382"/>
    </source>
</evidence>
<dbReference type="InterPro" id="IPR041627">
    <property type="entry name" value="AAA_lid_6"/>
</dbReference>
<reference evidence="7" key="1">
    <citation type="journal article" date="2019" name="Beilstein J. Org. Chem.">
        <title>Nanangenines: drimane sesquiterpenoids as the dominant metabolite cohort of a novel Australian fungus, Aspergillus nanangensis.</title>
        <authorList>
            <person name="Lacey H.J."/>
            <person name="Gilchrist C.L.M."/>
            <person name="Crombie A."/>
            <person name="Kalaitzis J.A."/>
            <person name="Vuong D."/>
            <person name="Rutledge P.J."/>
            <person name="Turner P."/>
            <person name="Pitt J.I."/>
            <person name="Lacey E."/>
            <person name="Chooi Y.H."/>
            <person name="Piggott A.M."/>
        </authorList>
    </citation>
    <scope>NUCLEOTIDE SEQUENCE</scope>
    <source>
        <strain evidence="7">MST-FP2251</strain>
    </source>
</reference>
<dbReference type="PRINTS" id="PR00819">
    <property type="entry name" value="CBXCFQXSUPER"/>
</dbReference>
<dbReference type="InterPro" id="IPR003959">
    <property type="entry name" value="ATPase_AAA_core"/>
</dbReference>
<feature type="domain" description="AAA+ ATPase" evidence="6">
    <location>
        <begin position="480"/>
        <end position="786"/>
    </location>
</feature>
<evidence type="ECO:0000256" key="5">
    <source>
        <dbReference type="SAM" id="MobiDB-lite"/>
    </source>
</evidence>
<organism evidence="7 8">
    <name type="scientific">Aspergillus nanangensis</name>
    <dbReference type="NCBI Taxonomy" id="2582783"/>
    <lineage>
        <taxon>Eukaryota</taxon>
        <taxon>Fungi</taxon>
        <taxon>Dikarya</taxon>
        <taxon>Ascomycota</taxon>
        <taxon>Pezizomycotina</taxon>
        <taxon>Eurotiomycetes</taxon>
        <taxon>Eurotiomycetidae</taxon>
        <taxon>Eurotiales</taxon>
        <taxon>Aspergillaceae</taxon>
        <taxon>Aspergillus</taxon>
        <taxon>Aspergillus subgen. Circumdati</taxon>
    </lineage>
</organism>
<dbReference type="PANTHER" id="PTHR43392:SF2">
    <property type="entry name" value="AAA-TYPE ATPASE FAMILY PROTEIN _ ANKYRIN REPEAT FAMILY PROTEIN"/>
    <property type="match status" value="1"/>
</dbReference>
<dbReference type="FunFam" id="3.40.50.300:FF:000216">
    <property type="entry name" value="Type VII secretion ATPase EccA"/>
    <property type="match status" value="3"/>
</dbReference>
<name>A0AAD4GPP1_ASPNN</name>
<dbReference type="CDD" id="cd06008">
    <property type="entry name" value="NF-X1-zinc-finger"/>
    <property type="match status" value="1"/>
</dbReference>
<feature type="domain" description="AAA+ ATPase" evidence="6">
    <location>
        <begin position="1326"/>
        <end position="1462"/>
    </location>
</feature>
<dbReference type="Pfam" id="PF13086">
    <property type="entry name" value="AAA_11"/>
    <property type="match status" value="1"/>
</dbReference>
<dbReference type="InterPro" id="IPR041679">
    <property type="entry name" value="DNA2/NAM7-like_C"/>
</dbReference>
<keyword evidence="3" id="KW-0378">Hydrolase</keyword>
<dbReference type="FunFam" id="3.40.50.300:FF:001660">
    <property type="entry name" value="NF-X1 finger and helicase protein, putative"/>
    <property type="match status" value="1"/>
</dbReference>
<dbReference type="SMART" id="SM00382">
    <property type="entry name" value="AAA"/>
    <property type="match status" value="4"/>
</dbReference>
<dbReference type="Pfam" id="PF13087">
    <property type="entry name" value="AAA_12"/>
    <property type="match status" value="1"/>
</dbReference>
<evidence type="ECO:0000256" key="2">
    <source>
        <dbReference type="ARBA" id="ARBA00022741"/>
    </source>
</evidence>
<keyword evidence="2" id="KW-0547">Nucleotide-binding</keyword>
<dbReference type="InterPro" id="IPR027417">
    <property type="entry name" value="P-loop_NTPase"/>
</dbReference>
<dbReference type="InterPro" id="IPR050773">
    <property type="entry name" value="CbxX/CfxQ_RuBisCO_ESX"/>
</dbReference>
<accession>A0AAD4GPP1</accession>